<dbReference type="GO" id="GO:0046983">
    <property type="term" value="F:protein dimerization activity"/>
    <property type="evidence" value="ECO:0007669"/>
    <property type="project" value="InterPro"/>
</dbReference>
<dbReference type="GO" id="GO:0008171">
    <property type="term" value="F:O-methyltransferase activity"/>
    <property type="evidence" value="ECO:0007669"/>
    <property type="project" value="InterPro"/>
</dbReference>
<dbReference type="PROSITE" id="PS51683">
    <property type="entry name" value="SAM_OMT_II"/>
    <property type="match status" value="1"/>
</dbReference>
<dbReference type="Gene3D" id="3.40.50.150">
    <property type="entry name" value="Vaccinia Virus protein VP39"/>
    <property type="match status" value="1"/>
</dbReference>
<dbReference type="Pfam" id="PF08100">
    <property type="entry name" value="Dimerisation"/>
    <property type="match status" value="1"/>
</dbReference>
<protein>
    <recommendedName>
        <fullName evidence="9">Orcinol O-methyltransferase</fullName>
    </recommendedName>
</protein>
<dbReference type="InterPro" id="IPR029063">
    <property type="entry name" value="SAM-dependent_MTases_sf"/>
</dbReference>
<gene>
    <name evidence="7" type="ORF">TAV2_LOCUS18306</name>
</gene>
<dbReference type="GO" id="GO:0009717">
    <property type="term" value="P:isoflavonoid biosynthetic process"/>
    <property type="evidence" value="ECO:0007669"/>
    <property type="project" value="UniProtKB-ARBA"/>
</dbReference>
<dbReference type="AlphaFoldDB" id="A0AAU9SKJ7"/>
<evidence type="ECO:0000256" key="1">
    <source>
        <dbReference type="ARBA" id="ARBA00022603"/>
    </source>
</evidence>
<dbReference type="InterPro" id="IPR012967">
    <property type="entry name" value="COMT_dimerisation"/>
</dbReference>
<dbReference type="PIRSF" id="PIRSF005739">
    <property type="entry name" value="O-mtase"/>
    <property type="match status" value="1"/>
</dbReference>
<dbReference type="FunFam" id="1.10.10.10:FF:000213">
    <property type="entry name" value="Coniferyl alcohol 9-O-methyltransferase"/>
    <property type="match status" value="1"/>
</dbReference>
<dbReference type="SUPFAM" id="SSF46785">
    <property type="entry name" value="Winged helix' DNA-binding domain"/>
    <property type="match status" value="1"/>
</dbReference>
<sequence>KANYNPRKLEMDLVNDVEDRELLHSHAHIVNHIFNFINSMSLKCAVQLGIPDVVNKHGRPMTLSELIAALSIKPSRAQSVFQLMRMLVHSGFFLKQNVLQNDEEEEGYLLAPVSRLLLKDDPLSLTPFLLAMLDPIVTNPWHHLSEWFQSDDPTAFATAHGRTIWEHLGDEPKFNLLFNEAMASDAGGTGAMAKSIAEAFPHLKCSVLDLPRVVAGLQGSKNLEYVAGDMFEAIPRADAVLLKWVLHSWNDEQNVKVLKRCKEAIPSKDRGGKVIIIEMVVENQKGEHKSLETQLLFDMLMMIICTGRERTEKEWAKLFFEAGFSDYKITPILGLRCFIEVYP</sequence>
<feature type="domain" description="O-methyltransferase dimerisation" evidence="6">
    <location>
        <begin position="31"/>
        <end position="120"/>
    </location>
</feature>
<keyword evidence="8" id="KW-1185">Reference proteome</keyword>
<reference evidence="7 8" key="1">
    <citation type="submission" date="2022-03" db="EMBL/GenBank/DDBJ databases">
        <authorList>
            <person name="Nunn A."/>
            <person name="Chopra R."/>
            <person name="Nunn A."/>
            <person name="Contreras Garrido A."/>
        </authorList>
    </citation>
    <scope>NUCLEOTIDE SEQUENCE [LARGE SCALE GENOMIC DNA]</scope>
</reference>
<organism evidence="7 8">
    <name type="scientific">Thlaspi arvense</name>
    <name type="common">Field penny-cress</name>
    <dbReference type="NCBI Taxonomy" id="13288"/>
    <lineage>
        <taxon>Eukaryota</taxon>
        <taxon>Viridiplantae</taxon>
        <taxon>Streptophyta</taxon>
        <taxon>Embryophyta</taxon>
        <taxon>Tracheophyta</taxon>
        <taxon>Spermatophyta</taxon>
        <taxon>Magnoliopsida</taxon>
        <taxon>eudicotyledons</taxon>
        <taxon>Gunneridae</taxon>
        <taxon>Pentapetalae</taxon>
        <taxon>rosids</taxon>
        <taxon>malvids</taxon>
        <taxon>Brassicales</taxon>
        <taxon>Brassicaceae</taxon>
        <taxon>Thlaspideae</taxon>
        <taxon>Thlaspi</taxon>
    </lineage>
</organism>
<dbReference type="InterPro" id="IPR036388">
    <property type="entry name" value="WH-like_DNA-bd_sf"/>
</dbReference>
<dbReference type="InterPro" id="IPR016461">
    <property type="entry name" value="COMT-like"/>
</dbReference>
<dbReference type="EMBL" id="CAJVSB020000837">
    <property type="protein sequence ID" value="CAH2068535.1"/>
    <property type="molecule type" value="Genomic_DNA"/>
</dbReference>
<dbReference type="PANTHER" id="PTHR11746">
    <property type="entry name" value="O-METHYLTRANSFERASE"/>
    <property type="match status" value="1"/>
</dbReference>
<dbReference type="InterPro" id="IPR001077">
    <property type="entry name" value="COMT_C"/>
</dbReference>
<evidence type="ECO:0008006" key="9">
    <source>
        <dbReference type="Google" id="ProtNLM"/>
    </source>
</evidence>
<dbReference type="GO" id="GO:0008757">
    <property type="term" value="F:S-adenosylmethionine-dependent methyltransferase activity"/>
    <property type="evidence" value="ECO:0007669"/>
    <property type="project" value="UniProtKB-ARBA"/>
</dbReference>
<evidence type="ECO:0000313" key="7">
    <source>
        <dbReference type="EMBL" id="CAH2068535.1"/>
    </source>
</evidence>
<comment type="caution">
    <text evidence="7">The sequence shown here is derived from an EMBL/GenBank/DDBJ whole genome shotgun (WGS) entry which is preliminary data.</text>
</comment>
<keyword evidence="3" id="KW-0949">S-adenosyl-L-methionine</keyword>
<dbReference type="GO" id="GO:0032259">
    <property type="term" value="P:methylation"/>
    <property type="evidence" value="ECO:0007669"/>
    <property type="project" value="UniProtKB-KW"/>
</dbReference>
<feature type="domain" description="O-methyltransferase C-terminal" evidence="5">
    <location>
        <begin position="187"/>
        <end position="325"/>
    </location>
</feature>
<name>A0AAU9SKJ7_THLAR</name>
<evidence type="ECO:0000259" key="6">
    <source>
        <dbReference type="Pfam" id="PF08100"/>
    </source>
</evidence>
<evidence type="ECO:0000256" key="3">
    <source>
        <dbReference type="ARBA" id="ARBA00022691"/>
    </source>
</evidence>
<evidence type="ECO:0000256" key="4">
    <source>
        <dbReference type="PIRSR" id="PIRSR005739-1"/>
    </source>
</evidence>
<dbReference type="InterPro" id="IPR036390">
    <property type="entry name" value="WH_DNA-bd_sf"/>
</dbReference>
<dbReference type="SUPFAM" id="SSF53335">
    <property type="entry name" value="S-adenosyl-L-methionine-dependent methyltransferases"/>
    <property type="match status" value="1"/>
</dbReference>
<dbReference type="Proteomes" id="UP000836841">
    <property type="component" value="Unassembled WGS sequence"/>
</dbReference>
<dbReference type="Gene3D" id="1.10.10.10">
    <property type="entry name" value="Winged helix-like DNA-binding domain superfamily/Winged helix DNA-binding domain"/>
    <property type="match status" value="1"/>
</dbReference>
<evidence type="ECO:0000256" key="2">
    <source>
        <dbReference type="ARBA" id="ARBA00022679"/>
    </source>
</evidence>
<accession>A0AAU9SKJ7</accession>
<dbReference type="Pfam" id="PF00891">
    <property type="entry name" value="Methyltransf_2"/>
    <property type="match status" value="1"/>
</dbReference>
<feature type="active site" description="Proton acceptor" evidence="4">
    <location>
        <position position="247"/>
    </location>
</feature>
<evidence type="ECO:0000313" key="8">
    <source>
        <dbReference type="Proteomes" id="UP000836841"/>
    </source>
</evidence>
<proteinExistence type="predicted"/>
<keyword evidence="2" id="KW-0808">Transferase</keyword>
<keyword evidence="1" id="KW-0489">Methyltransferase</keyword>
<evidence type="ECO:0000259" key="5">
    <source>
        <dbReference type="Pfam" id="PF00891"/>
    </source>
</evidence>
<feature type="non-terminal residue" evidence="7">
    <location>
        <position position="1"/>
    </location>
</feature>